<dbReference type="AlphaFoldDB" id="A0A6B8VD41"/>
<proteinExistence type="predicted"/>
<gene>
    <name evidence="1" type="ORF">CKALI_11390</name>
</gene>
<organism evidence="1 2">
    <name type="scientific">Corynebacterium kalinowskii</name>
    <dbReference type="NCBI Taxonomy" id="2675216"/>
    <lineage>
        <taxon>Bacteria</taxon>
        <taxon>Bacillati</taxon>
        <taxon>Actinomycetota</taxon>
        <taxon>Actinomycetes</taxon>
        <taxon>Mycobacteriales</taxon>
        <taxon>Corynebacteriaceae</taxon>
        <taxon>Corynebacterium</taxon>
    </lineage>
</organism>
<evidence type="ECO:0000313" key="1">
    <source>
        <dbReference type="EMBL" id="QGU03122.1"/>
    </source>
</evidence>
<dbReference type="RefSeq" id="WP_156193445.1">
    <property type="nucleotide sequence ID" value="NZ_CP046452.1"/>
</dbReference>
<protein>
    <submittedName>
        <fullName evidence="1">Uncharacterized protein</fullName>
    </submittedName>
</protein>
<dbReference type="KEGG" id="ckw:CKALI_11390"/>
<reference evidence="2" key="1">
    <citation type="submission" date="2019-11" db="EMBL/GenBank/DDBJ databases">
        <title>Complete genome sequence of Corynebacterium kalinowskii 1959, a novel Corynebacterium species isolated from soil of a small paddock in Vilsendorf, Germany.</title>
        <authorList>
            <person name="Schaffert L."/>
            <person name="Ruwe M."/>
            <person name="Milse J."/>
            <person name="Hanuschka K."/>
            <person name="Ortseifen V."/>
            <person name="Droste J."/>
            <person name="Brandt D."/>
            <person name="Schlueter L."/>
            <person name="Kutter Y."/>
            <person name="Vinke S."/>
            <person name="Viehoefer P."/>
            <person name="Jacob L."/>
            <person name="Luebke N.-C."/>
            <person name="Schulte-Berndt E."/>
            <person name="Hain C."/>
            <person name="Linder M."/>
            <person name="Schmidt P."/>
            <person name="Wollenschlaeger L."/>
            <person name="Luttermann T."/>
            <person name="Thieme E."/>
            <person name="Hassa J."/>
            <person name="Haak M."/>
            <person name="Wittchen M."/>
            <person name="Mentz A."/>
            <person name="Persicke M."/>
            <person name="Busche T."/>
            <person name="Ruckert C."/>
        </authorList>
    </citation>
    <scope>NUCLEOTIDE SEQUENCE [LARGE SCALE GENOMIC DNA]</scope>
    <source>
        <strain evidence="2">1959</strain>
    </source>
</reference>
<evidence type="ECO:0000313" key="2">
    <source>
        <dbReference type="Proteomes" id="UP000427071"/>
    </source>
</evidence>
<dbReference type="Proteomes" id="UP000427071">
    <property type="component" value="Chromosome"/>
</dbReference>
<name>A0A6B8VD41_9CORY</name>
<accession>A0A6B8VD41</accession>
<dbReference type="EMBL" id="CP046452">
    <property type="protein sequence ID" value="QGU03122.1"/>
    <property type="molecule type" value="Genomic_DNA"/>
</dbReference>
<sequence length="105" mass="11888">MPAKHCKDCGQPIKWVKTINGAWLALMISPDADGTYRLKKSFDLEAGVREVRAYPLTRAEQKQARADGELLWLPHVASCTAIPRGDVKGCPPHIKEQLLRRKRRK</sequence>
<keyword evidence="2" id="KW-1185">Reference proteome</keyword>